<evidence type="ECO:0000256" key="1">
    <source>
        <dbReference type="ARBA" id="ARBA00010233"/>
    </source>
</evidence>
<accession>A0A0R2CG61</accession>
<feature type="domain" description="LD-carboxypeptidase C-terminal" evidence="4">
    <location>
        <begin position="213"/>
        <end position="342"/>
    </location>
</feature>
<reference evidence="5 6" key="1">
    <citation type="journal article" date="2015" name="Genome Announc.">
        <title>Expanding the biotechnology potential of lactobacilli through comparative genomics of 213 strains and associated genera.</title>
        <authorList>
            <person name="Sun Z."/>
            <person name="Harris H.M."/>
            <person name="McCann A."/>
            <person name="Guo C."/>
            <person name="Argimon S."/>
            <person name="Zhang W."/>
            <person name="Yang X."/>
            <person name="Jeffery I.B."/>
            <person name="Cooney J.C."/>
            <person name="Kagawa T.F."/>
            <person name="Liu W."/>
            <person name="Song Y."/>
            <person name="Salvetti E."/>
            <person name="Wrobel A."/>
            <person name="Rasinkangas P."/>
            <person name="Parkhill J."/>
            <person name="Rea M.C."/>
            <person name="O'Sullivan O."/>
            <person name="Ritari J."/>
            <person name="Douillard F.P."/>
            <person name="Paul Ross R."/>
            <person name="Yang R."/>
            <person name="Briner A.E."/>
            <person name="Felis G.E."/>
            <person name="de Vos W.M."/>
            <person name="Barrangou R."/>
            <person name="Klaenhammer T.R."/>
            <person name="Caufield P.W."/>
            <person name="Cui Y."/>
            <person name="Zhang H."/>
            <person name="O'Toole P.W."/>
        </authorList>
    </citation>
    <scope>NUCLEOTIDE SEQUENCE [LARGE SCALE GENOMIC DNA]</scope>
    <source>
        <strain evidence="5 6">DSM 21116</strain>
    </source>
</reference>
<keyword evidence="5" id="KW-0121">Carboxypeptidase</keyword>
<dbReference type="InterPro" id="IPR027478">
    <property type="entry name" value="LdcA_N"/>
</dbReference>
<evidence type="ECO:0000313" key="6">
    <source>
        <dbReference type="Proteomes" id="UP000051131"/>
    </source>
</evidence>
<comment type="caution">
    <text evidence="5">The sequence shown here is derived from an EMBL/GenBank/DDBJ whole genome shotgun (WGS) entry which is preliminary data.</text>
</comment>
<protein>
    <submittedName>
        <fullName evidence="5">Carboxypeptidase</fullName>
    </submittedName>
</protein>
<dbReference type="InterPro" id="IPR003507">
    <property type="entry name" value="S66_fam"/>
</dbReference>
<dbReference type="PANTHER" id="PTHR30237:SF4">
    <property type="entry name" value="LD-CARBOXYPEPTIDASE C-TERMINAL DOMAIN-CONTAINING PROTEIN"/>
    <property type="match status" value="1"/>
</dbReference>
<dbReference type="SUPFAM" id="SSF141986">
    <property type="entry name" value="LD-carboxypeptidase A C-terminal domain-like"/>
    <property type="match status" value="1"/>
</dbReference>
<dbReference type="RefSeq" id="WP_057828862.1">
    <property type="nucleotide sequence ID" value="NZ_AYZE01000014.1"/>
</dbReference>
<evidence type="ECO:0000259" key="3">
    <source>
        <dbReference type="Pfam" id="PF02016"/>
    </source>
</evidence>
<organism evidence="5 6">
    <name type="scientific">Liquorilactobacillus cacaonum DSM 21116</name>
    <dbReference type="NCBI Taxonomy" id="1423729"/>
    <lineage>
        <taxon>Bacteria</taxon>
        <taxon>Bacillati</taxon>
        <taxon>Bacillota</taxon>
        <taxon>Bacilli</taxon>
        <taxon>Lactobacillales</taxon>
        <taxon>Lactobacillaceae</taxon>
        <taxon>Liquorilactobacillus</taxon>
    </lineage>
</organism>
<dbReference type="InterPro" id="IPR040921">
    <property type="entry name" value="Peptidase_S66C"/>
</dbReference>
<dbReference type="PATRIC" id="fig|1423729.3.peg.627"/>
<keyword evidence="6" id="KW-1185">Reference proteome</keyword>
<dbReference type="InterPro" id="IPR029062">
    <property type="entry name" value="Class_I_gatase-like"/>
</dbReference>
<sequence>MIKPKKLEQGDQVAIVSLSSGILGESSVFHQRQLGDQRLRELGLEPVYMKNTLKGVSYLSEHPEARAADLKEAFLNDDIHGIFCAIGGDDTYRLLPYLLEDSDFIDAVQKNPKLFSGFSDTTINHLMFYKLKLQTFYGPNFLNDLAELDKTMIPYTSATLQNYFKNEKNIEIKSSKLWYEERIDFSKKALKTPRMSHIEEKGFEVLNGYGSITGKLLGGCLDSLNDILTSSRYPDERDICFKYGIFPEVSEWKSKILFIETCELKPSPAEFAEMLNNLAKYGIFDVVKAIIVGKPQDNVYYAEYKMELLTISRNYDIPILLNINFGHAYPRTIIPYGCEVKIDFDNKNLTVTDNMLV</sequence>
<dbReference type="PANTHER" id="PTHR30237">
    <property type="entry name" value="MURAMOYLTETRAPEPTIDE CARBOXYPEPTIDASE"/>
    <property type="match status" value="1"/>
</dbReference>
<comment type="similarity">
    <text evidence="1">Belongs to the peptidase S66 family.</text>
</comment>
<dbReference type="Proteomes" id="UP000051131">
    <property type="component" value="Unassembled WGS sequence"/>
</dbReference>
<dbReference type="OrthoDB" id="9807329at2"/>
<dbReference type="InterPro" id="IPR040449">
    <property type="entry name" value="Peptidase_S66_N"/>
</dbReference>
<dbReference type="Gene3D" id="3.40.50.10740">
    <property type="entry name" value="Class I glutamine amidotransferase-like"/>
    <property type="match status" value="1"/>
</dbReference>
<evidence type="ECO:0000259" key="4">
    <source>
        <dbReference type="Pfam" id="PF17676"/>
    </source>
</evidence>
<dbReference type="STRING" id="1423729.FC80_GL000621"/>
<dbReference type="PIRSF" id="PIRSF028757">
    <property type="entry name" value="LD-carboxypeptidase"/>
    <property type="match status" value="1"/>
</dbReference>
<keyword evidence="2" id="KW-0378">Hydrolase</keyword>
<feature type="domain" description="LD-carboxypeptidase N-terminal" evidence="3">
    <location>
        <begin position="13"/>
        <end position="138"/>
    </location>
</feature>
<dbReference type="InterPro" id="IPR027461">
    <property type="entry name" value="Carboxypeptidase_A_C_sf"/>
</dbReference>
<name>A0A0R2CG61_9LACO</name>
<gene>
    <name evidence="5" type="ORF">FC80_GL000621</name>
</gene>
<dbReference type="EMBL" id="AYZE01000014">
    <property type="protein sequence ID" value="KRM90632.1"/>
    <property type="molecule type" value="Genomic_DNA"/>
</dbReference>
<dbReference type="CDD" id="cd07062">
    <property type="entry name" value="Peptidase_S66_mccF_like"/>
    <property type="match status" value="1"/>
</dbReference>
<dbReference type="GO" id="GO:0004180">
    <property type="term" value="F:carboxypeptidase activity"/>
    <property type="evidence" value="ECO:0007669"/>
    <property type="project" value="UniProtKB-KW"/>
</dbReference>
<proteinExistence type="inferred from homology"/>
<dbReference type="AlphaFoldDB" id="A0A0R2CG61"/>
<dbReference type="Pfam" id="PF02016">
    <property type="entry name" value="Peptidase_S66"/>
    <property type="match status" value="1"/>
</dbReference>
<dbReference type="Pfam" id="PF17676">
    <property type="entry name" value="Peptidase_S66C"/>
    <property type="match status" value="1"/>
</dbReference>
<dbReference type="SUPFAM" id="SSF52317">
    <property type="entry name" value="Class I glutamine amidotransferase-like"/>
    <property type="match status" value="1"/>
</dbReference>
<evidence type="ECO:0000313" key="5">
    <source>
        <dbReference type="EMBL" id="KRM90632.1"/>
    </source>
</evidence>
<keyword evidence="5" id="KW-0645">Protease</keyword>
<dbReference type="Gene3D" id="3.50.30.60">
    <property type="entry name" value="LD-carboxypeptidase A C-terminal domain-like"/>
    <property type="match status" value="1"/>
</dbReference>
<evidence type="ECO:0000256" key="2">
    <source>
        <dbReference type="ARBA" id="ARBA00022801"/>
    </source>
</evidence>